<proteinExistence type="predicted"/>
<evidence type="ECO:0000313" key="2">
    <source>
        <dbReference type="EMBL" id="OAQ33853.1"/>
    </source>
</evidence>
<keyword evidence="1" id="KW-1133">Transmembrane helix</keyword>
<gene>
    <name evidence="2" type="ORF">K457DRAFT_182956</name>
</gene>
<keyword evidence="1" id="KW-0812">Transmembrane</keyword>
<evidence type="ECO:0000256" key="1">
    <source>
        <dbReference type="SAM" id="Phobius"/>
    </source>
</evidence>
<dbReference type="Proteomes" id="UP000078512">
    <property type="component" value="Unassembled WGS sequence"/>
</dbReference>
<dbReference type="AlphaFoldDB" id="A0A197K9J3"/>
<feature type="transmembrane region" description="Helical" evidence="1">
    <location>
        <begin position="43"/>
        <end position="70"/>
    </location>
</feature>
<organism evidence="2 3">
    <name type="scientific">Linnemannia elongata AG-77</name>
    <dbReference type="NCBI Taxonomy" id="1314771"/>
    <lineage>
        <taxon>Eukaryota</taxon>
        <taxon>Fungi</taxon>
        <taxon>Fungi incertae sedis</taxon>
        <taxon>Mucoromycota</taxon>
        <taxon>Mortierellomycotina</taxon>
        <taxon>Mortierellomycetes</taxon>
        <taxon>Mortierellales</taxon>
        <taxon>Mortierellaceae</taxon>
        <taxon>Linnemannia</taxon>
    </lineage>
</organism>
<reference evidence="2 3" key="1">
    <citation type="submission" date="2016-05" db="EMBL/GenBank/DDBJ databases">
        <title>Genome sequencing reveals origins of a unique bacterial endosymbiosis in the earliest lineages of terrestrial Fungi.</title>
        <authorList>
            <consortium name="DOE Joint Genome Institute"/>
            <person name="Uehling J."/>
            <person name="Gryganskyi A."/>
            <person name="Hameed K."/>
            <person name="Tschaplinski T."/>
            <person name="Misztal P."/>
            <person name="Wu S."/>
            <person name="Desiro A."/>
            <person name="Vande Pol N."/>
            <person name="Du Z.-Y."/>
            <person name="Zienkiewicz A."/>
            <person name="Zienkiewicz K."/>
            <person name="Morin E."/>
            <person name="Tisserant E."/>
            <person name="Splivallo R."/>
            <person name="Hainaut M."/>
            <person name="Henrissat B."/>
            <person name="Ohm R."/>
            <person name="Kuo A."/>
            <person name="Yan J."/>
            <person name="Lipzen A."/>
            <person name="Nolan M."/>
            <person name="Labutti K."/>
            <person name="Barry K."/>
            <person name="Goldstein A."/>
            <person name="Labbe J."/>
            <person name="Schadt C."/>
            <person name="Tuskan G."/>
            <person name="Grigoriev I."/>
            <person name="Martin F."/>
            <person name="Vilgalys R."/>
            <person name="Bonito G."/>
        </authorList>
    </citation>
    <scope>NUCLEOTIDE SEQUENCE [LARGE SCALE GENOMIC DNA]</scope>
    <source>
        <strain evidence="2 3">AG-77</strain>
    </source>
</reference>
<protein>
    <submittedName>
        <fullName evidence="2">Uncharacterized protein</fullName>
    </submittedName>
</protein>
<keyword evidence="1" id="KW-0472">Membrane</keyword>
<dbReference type="EMBL" id="KV442019">
    <property type="protein sequence ID" value="OAQ33853.1"/>
    <property type="molecule type" value="Genomic_DNA"/>
</dbReference>
<keyword evidence="3" id="KW-1185">Reference proteome</keyword>
<name>A0A197K9J3_9FUNG</name>
<evidence type="ECO:0000313" key="3">
    <source>
        <dbReference type="Proteomes" id="UP000078512"/>
    </source>
</evidence>
<sequence length="295" mass="33441">MCPLLLSSRSFLCLFSRSFSPFLFRCCAIVSQTAGNCLPSLSIGLFVFCVCGLLRYLSFSLYLSLSLFFSSSLPARASPRVLPCRPPRHAIPFSRCCPCSHPCSLVYKPCCTPPCLQLALTMTKTCNYKKKQRTTRSHNQPMNHKTKQRHNLLGPQFSRLIVHGCCCLELVRMFVSLHLPQRPPSLIDHNNTKGNETQPYSTLPATKKYQSSRVVPFFLQVYKENKKDTTDSDDYFGVIDRCTSDMYPLFSHSHSPSLLLSLSLPFPLPSLMHTDMGGKREFENTPFFSRLLMSI</sequence>
<accession>A0A197K9J3</accession>